<dbReference type="Proteomes" id="UP001239111">
    <property type="component" value="Chromosome 3"/>
</dbReference>
<gene>
    <name evidence="1" type="ORF">QAD02_001005</name>
</gene>
<evidence type="ECO:0000313" key="2">
    <source>
        <dbReference type="Proteomes" id="UP001239111"/>
    </source>
</evidence>
<reference evidence="1" key="1">
    <citation type="submission" date="2023-04" db="EMBL/GenBank/DDBJ databases">
        <title>A chromosome-level genome assembly of the parasitoid wasp Eretmocerus hayati.</title>
        <authorList>
            <person name="Zhong Y."/>
            <person name="Liu S."/>
            <person name="Liu Y."/>
        </authorList>
    </citation>
    <scope>NUCLEOTIDE SEQUENCE</scope>
    <source>
        <strain evidence="1">ZJU_SS_LIU_2023</strain>
    </source>
</reference>
<sequence>GLQRTRIPLPVMPATTMPRRPRSSSQPVIGSTRWAKHTQHRRSASSSPRRRPHMHQADLSPKKSILSKSHGSPVLSRRAITLETKPRTHISRRDSISPLSSPRLLIEEIRDEPQTERAFRVCTEFEIIDDDDDEDSTNSPLGETCESRMSSGIDGIFGDRNSSRESHIQSPLKTRKNLENVRRSSQNRCNSAIERSSRSHEWEEFREGSGKNERRRSSSARPTSGFDSFPRRERNYILMELSSPVKDLSRRSSVDSNAPNEQQASESNQTPLESEKVDNEEVNIVEDSKKEDQQEEIVSDKPKTPEILEDSNRLAEVETALHKHTDNVQEREQEDESIEKSALDAKERSSDSSSDGDWRQLDPSWEQLGIVDPEVLDDFHNTEDWRARVRGLERMTSALRTNATLEGIEPRLGSLLHALLGGERNCRVAAAALEAARVVLSGVSEEALKNSLPLIAWGLARQGGPNAAHLARIVMLRTSPGLFVEKLLQPQCIGARNAKMRENTLQLLIFSLVTFPSTEFTVHSAIDGVIAMVSDRRKRVRLAALDALAVISQIYASEDILEASKRYTNGKQDGQSIYAAIKTRLSRKVLPTVSVDGLVVYGLQISSNSQHKGADVEWIVAGSGSVSPGTGRMRNQVISTSRMDDSISEETPPPKKLINRPASEHSTTRTTGNSIEKNERVASWTLLPQTDKDDGLRRKSDRTSKSADYSQAHSQNSKIRSRDSLVDQDKVYIPYATPKRSEKKQELQVSKSEEANNSRESSGQIRPSSSAPILNQETPKYQESRIPIYTGRHPGAKSVDMSGEVRDTDLSRGYRRYSQGDRGDGTSHVNTYPKRRHSTAKHEVPRLNYSNGYDHGKSHRHTKYDKFFDDMDAELQAKFEEEYNKLPPDESFKKYSQRVMSYEKLNRGLETALKNPRTVLKNVPNHQYSTKFNETRYETIYQRQQRLREERIMKPRDTTSNSPFYGYDYENYINRRIQEYKTDHSTKVVQTDDRSPHGKRAFSSLFGEKVPTVSSGSIDRSSELETDSSSQGDRSHTPNAVITRSGNPSQRSLTPHPDAGITEQPVIIPTSEDISRSSSNDSSRASNRLGSSVKVHNIESDESAGLKSPQLASPGPPKSFDVISASGSPDFDATPQVRADEATDQELQETSTESEAEQRRRRFAKRTISVNPSPSRSVSPNDHITADGYPATSSVLGDSAVELNQIDGSVDDDHHHETSDSAETDGPAFETRSFQEAEREQSILSPTIVASTPIRSRSTQREYGDLSNRTRTGSNATINSYDSADTTPQHQKYSSRLTSAHHEPSVSSHQTPQIHQQPRRLYKVSPCKLRPQPNCLRSTSVPTNRHFVDSKHPEKSSKAVQMCFTQLESKDWESTLKGLRTLSQVAREEPEQLDFCAPGLVARLLGKHVRNLRSQVARVACTATAEVFRAHIRGIEQDLDEIAGPLLHRTADTNRFLREDCNVALDSMMEHFPPQKTIMTIANRGASHQNTIVHATTARLLYAIVNEMGPEHVMLLQRDVRDKLLVTTSKLLTDGNLLARKHAKETFRLLSRCEGFRKALTDSVPDTTLRLIEKTLKSL</sequence>
<feature type="non-terminal residue" evidence="1">
    <location>
        <position position="1"/>
    </location>
</feature>
<organism evidence="1 2">
    <name type="scientific">Eretmocerus hayati</name>
    <dbReference type="NCBI Taxonomy" id="131215"/>
    <lineage>
        <taxon>Eukaryota</taxon>
        <taxon>Metazoa</taxon>
        <taxon>Ecdysozoa</taxon>
        <taxon>Arthropoda</taxon>
        <taxon>Hexapoda</taxon>
        <taxon>Insecta</taxon>
        <taxon>Pterygota</taxon>
        <taxon>Neoptera</taxon>
        <taxon>Endopterygota</taxon>
        <taxon>Hymenoptera</taxon>
        <taxon>Apocrita</taxon>
        <taxon>Proctotrupomorpha</taxon>
        <taxon>Chalcidoidea</taxon>
        <taxon>Aphelinidae</taxon>
        <taxon>Aphelininae</taxon>
        <taxon>Eretmocerus</taxon>
    </lineage>
</organism>
<evidence type="ECO:0000313" key="1">
    <source>
        <dbReference type="EMBL" id="KAJ8669746.1"/>
    </source>
</evidence>
<proteinExistence type="predicted"/>
<protein>
    <submittedName>
        <fullName evidence="1">Uncharacterized protein</fullName>
    </submittedName>
</protein>
<accession>A0ACC2NGG8</accession>
<dbReference type="EMBL" id="CM056743">
    <property type="protein sequence ID" value="KAJ8669746.1"/>
    <property type="molecule type" value="Genomic_DNA"/>
</dbReference>
<name>A0ACC2NGG8_9HYME</name>
<comment type="caution">
    <text evidence="1">The sequence shown here is derived from an EMBL/GenBank/DDBJ whole genome shotgun (WGS) entry which is preliminary data.</text>
</comment>
<keyword evidence="2" id="KW-1185">Reference proteome</keyword>